<reference evidence="7 8" key="1">
    <citation type="submission" date="2008-09" db="EMBL/GenBank/DDBJ databases">
        <authorList>
            <person name="Fulton L."/>
            <person name="Clifton S."/>
            <person name="Fulton B."/>
            <person name="Xu J."/>
            <person name="Minx P."/>
            <person name="Pepin K.H."/>
            <person name="Johnson M."/>
            <person name="Thiruvilangam P."/>
            <person name="Bhonagiri V."/>
            <person name="Nash W.E."/>
            <person name="Mardis E.R."/>
            <person name="Wilson R.K."/>
        </authorList>
    </citation>
    <scope>NUCLEOTIDE SEQUENCE [LARGE SCALE GENOMIC DNA]</scope>
    <source>
        <strain evidence="7 8">DSM 13275</strain>
    </source>
</reference>
<evidence type="ECO:0000259" key="6">
    <source>
        <dbReference type="Pfam" id="PF06803"/>
    </source>
</evidence>
<accession>B6FWZ8</accession>
<dbReference type="RefSeq" id="WP_006439319.1">
    <property type="nucleotide sequence ID" value="NZ_DS995355.1"/>
</dbReference>
<dbReference type="Pfam" id="PF06803">
    <property type="entry name" value="DUF1232"/>
    <property type="match status" value="1"/>
</dbReference>
<dbReference type="eggNOG" id="COG3339">
    <property type="taxonomic scope" value="Bacteria"/>
</dbReference>
<evidence type="ECO:0000256" key="4">
    <source>
        <dbReference type="ARBA" id="ARBA00023136"/>
    </source>
</evidence>
<evidence type="ECO:0000313" key="7">
    <source>
        <dbReference type="EMBL" id="EEA85918.1"/>
    </source>
</evidence>
<keyword evidence="3 5" id="KW-1133">Transmembrane helix</keyword>
<name>B6FWZ8_PEPHT</name>
<organism evidence="7 8">
    <name type="scientific">Peptacetobacter hiranonis (strain DSM 13275 / JCM 10541 / KCTC 15199 / TO-931)</name>
    <name type="common">Clostridium hiranonis</name>
    <dbReference type="NCBI Taxonomy" id="500633"/>
    <lineage>
        <taxon>Bacteria</taxon>
        <taxon>Bacillati</taxon>
        <taxon>Bacillota</taxon>
        <taxon>Clostridia</taxon>
        <taxon>Peptostreptococcales</taxon>
        <taxon>Peptostreptococcaceae</taxon>
        <taxon>Peptacetobacter</taxon>
    </lineage>
</organism>
<proteinExistence type="predicted"/>
<protein>
    <recommendedName>
        <fullName evidence="6">DUF1232 domain-containing protein</fullName>
    </recommendedName>
</protein>
<keyword evidence="2 5" id="KW-0812">Transmembrane</keyword>
<dbReference type="EMBL" id="ABWP01000012">
    <property type="protein sequence ID" value="EEA85918.1"/>
    <property type="molecule type" value="Genomic_DNA"/>
</dbReference>
<dbReference type="Proteomes" id="UP000003178">
    <property type="component" value="Unassembled WGS sequence"/>
</dbReference>
<feature type="transmembrane region" description="Helical" evidence="5">
    <location>
        <begin position="14"/>
        <end position="33"/>
    </location>
</feature>
<sequence>MIKKEQEKYVKKEYTDIPIGTIIAILSALIYFVSPIDFIPDSIPGIGYLDDVAVVAVCWNLVSSDIEEYTK</sequence>
<evidence type="ECO:0000256" key="2">
    <source>
        <dbReference type="ARBA" id="ARBA00022692"/>
    </source>
</evidence>
<gene>
    <name evidence="7" type="ORF">CLOHIR_00397</name>
</gene>
<dbReference type="InterPro" id="IPR010652">
    <property type="entry name" value="DUF1232"/>
</dbReference>
<feature type="domain" description="DUF1232" evidence="6">
    <location>
        <begin position="22"/>
        <end position="56"/>
    </location>
</feature>
<keyword evidence="4 5" id="KW-0472">Membrane</keyword>
<evidence type="ECO:0000256" key="1">
    <source>
        <dbReference type="ARBA" id="ARBA00004127"/>
    </source>
</evidence>
<evidence type="ECO:0000313" key="8">
    <source>
        <dbReference type="Proteomes" id="UP000003178"/>
    </source>
</evidence>
<reference evidence="7 8" key="2">
    <citation type="submission" date="2008-10" db="EMBL/GenBank/DDBJ databases">
        <title>Draft genome sequence of Clostridium hiranonis (DSM 13275).</title>
        <authorList>
            <person name="Sudarsanam P."/>
            <person name="Ley R."/>
            <person name="Guruge J."/>
            <person name="Turnbaugh P.J."/>
            <person name="Mahowald M."/>
            <person name="Liep D."/>
            <person name="Gordon J."/>
        </authorList>
    </citation>
    <scope>NUCLEOTIDE SEQUENCE [LARGE SCALE GENOMIC DNA]</scope>
    <source>
        <strain evidence="7 8">DSM 13275</strain>
    </source>
</reference>
<dbReference type="OrthoDB" id="9800202at2"/>
<dbReference type="HOGENOM" id="CLU_110199_3_1_9"/>
<dbReference type="GO" id="GO:0012505">
    <property type="term" value="C:endomembrane system"/>
    <property type="evidence" value="ECO:0007669"/>
    <property type="project" value="UniProtKB-SubCell"/>
</dbReference>
<comment type="caution">
    <text evidence="7">The sequence shown here is derived from an EMBL/GenBank/DDBJ whole genome shotgun (WGS) entry which is preliminary data.</text>
</comment>
<dbReference type="AlphaFoldDB" id="B6FWZ8"/>
<comment type="subcellular location">
    <subcellularLocation>
        <location evidence="1">Endomembrane system</location>
        <topology evidence="1">Multi-pass membrane protein</topology>
    </subcellularLocation>
</comment>
<evidence type="ECO:0000256" key="3">
    <source>
        <dbReference type="ARBA" id="ARBA00022989"/>
    </source>
</evidence>
<evidence type="ECO:0000256" key="5">
    <source>
        <dbReference type="SAM" id="Phobius"/>
    </source>
</evidence>
<keyword evidence="8" id="KW-1185">Reference proteome</keyword>